<evidence type="ECO:0000313" key="4">
    <source>
        <dbReference type="Proteomes" id="UP000717515"/>
    </source>
</evidence>
<keyword evidence="1" id="KW-0175">Coiled coil</keyword>
<dbReference type="Proteomes" id="UP000717515">
    <property type="component" value="Unassembled WGS sequence"/>
</dbReference>
<dbReference type="AlphaFoldDB" id="A0A9P8A5K2"/>
<feature type="transmembrane region" description="Helical" evidence="2">
    <location>
        <begin position="659"/>
        <end position="683"/>
    </location>
</feature>
<keyword evidence="2" id="KW-0472">Membrane</keyword>
<feature type="transmembrane region" description="Helical" evidence="2">
    <location>
        <begin position="689"/>
        <end position="708"/>
    </location>
</feature>
<feature type="coiled-coil region" evidence="1">
    <location>
        <begin position="894"/>
        <end position="925"/>
    </location>
</feature>
<gene>
    <name evidence="3" type="ORF">KVV02_007588</name>
</gene>
<proteinExistence type="predicted"/>
<dbReference type="EMBL" id="JAIFTL010000128">
    <property type="protein sequence ID" value="KAG9322814.1"/>
    <property type="molecule type" value="Genomic_DNA"/>
</dbReference>
<keyword evidence="2" id="KW-1133">Transmembrane helix</keyword>
<name>A0A9P8A5K2_MORAP</name>
<evidence type="ECO:0000256" key="1">
    <source>
        <dbReference type="SAM" id="Coils"/>
    </source>
</evidence>
<reference evidence="3" key="1">
    <citation type="submission" date="2021-07" db="EMBL/GenBank/DDBJ databases">
        <title>Draft genome of Mortierella alpina, strain LL118, isolated from an aspen leaf litter sample.</title>
        <authorList>
            <person name="Yang S."/>
            <person name="Vinatzer B.A."/>
        </authorList>
    </citation>
    <scope>NUCLEOTIDE SEQUENCE</scope>
    <source>
        <strain evidence="3">LL118</strain>
    </source>
</reference>
<sequence length="930" mass="106812">MAETPFYSIRRKLFAYTGNKGFVTIWDFETGRIVSKIFVPVDPRPVRASISQDGSLVAIAVKGVIRVHDVQSGIRLGSLNKDFNETNDFEMDFVQDYLTTLNSASPTTECGPQPKTRSVVRVRDISIVDTYATQPKYRLQTPQAIGSPIFAFDQGAILNIIKPTCHSPTEKIPQHINCRAKVLIEFHEFRNNQLSLNFTAMDGTEFKLTASDVATTLPSATMLQIEAKVASGTTIKTATISIGEAQSSFQGFYLKKLSQLFILSGCYLQVWKLSAANESICELACIWKLHPDEPHHTEDYNDDQHSEDYIYRTLMSAKTCEHGAIAHITLSPTQRMRNGQKLPVDVPRKMTDIVTLPISAKDTLTMTQEMRLVSGVQHLARVYAESDSNVRESVLRYLINCIRPSSKHPESSLVSLCRAWTLENGAFIKDIATRLLPLERVTWIPHMSSSKTKDPLAILLLKTRRWPAASRIVKIFTRYCTHHATRTSDPSFLAPVFASMSDLMKLLPGYARGFLTEVSYMPTKQRSFILRNHIIAQPPKVFLRFWKAKKESLAEAKNPILQTHVASAKSDHKNDEFHQELFIASFNMLWNYKEDPQFKMARMSGNTWWKMLYHLFTLKLRLRTHTYIECHNFTLEVFDNPAIAALVSYKWNTLGCRYWLFRFTFQIIFYSLVMAAALLQVFHDSLRKARVMAVLITIVVFGAVFLWLELVQAVKRGKKYRTIYNQLDVLVYTVPVCTSIHQMVVLHRNDPSGYTKILSFAILIVFLHAAVIVSFFYFIALINVAFTKGDDKWRLVWIESRLRDIESAEELSYHIPGFRQLRDWFPTVIFYTTTLQKVKAYREKYHSKASMNEDHRVLEDWERDDYDDEDESQRAARTRKLWTAPGEADDGSVVKDLKVEVMQLKEQVTQQLKTQQEMHQLLKELAQNRA</sequence>
<dbReference type="SUPFAM" id="SSF50969">
    <property type="entry name" value="YVTN repeat-like/Quinoprotein amine dehydrogenase"/>
    <property type="match status" value="1"/>
</dbReference>
<dbReference type="Gene3D" id="2.130.10.10">
    <property type="entry name" value="YVTN repeat-like/Quinoprotein amine dehydrogenase"/>
    <property type="match status" value="1"/>
</dbReference>
<feature type="transmembrane region" description="Helical" evidence="2">
    <location>
        <begin position="729"/>
        <end position="745"/>
    </location>
</feature>
<evidence type="ECO:0000256" key="2">
    <source>
        <dbReference type="SAM" id="Phobius"/>
    </source>
</evidence>
<feature type="transmembrane region" description="Helical" evidence="2">
    <location>
        <begin position="757"/>
        <end position="786"/>
    </location>
</feature>
<organism evidence="3 4">
    <name type="scientific">Mortierella alpina</name>
    <name type="common">Oleaginous fungus</name>
    <name type="synonym">Mortierella renispora</name>
    <dbReference type="NCBI Taxonomy" id="64518"/>
    <lineage>
        <taxon>Eukaryota</taxon>
        <taxon>Fungi</taxon>
        <taxon>Fungi incertae sedis</taxon>
        <taxon>Mucoromycota</taxon>
        <taxon>Mortierellomycotina</taxon>
        <taxon>Mortierellomycetes</taxon>
        <taxon>Mortierellales</taxon>
        <taxon>Mortierellaceae</taxon>
        <taxon>Mortierella</taxon>
    </lineage>
</organism>
<protein>
    <submittedName>
        <fullName evidence="3">Uncharacterized protein</fullName>
    </submittedName>
</protein>
<evidence type="ECO:0000313" key="3">
    <source>
        <dbReference type="EMBL" id="KAG9322814.1"/>
    </source>
</evidence>
<dbReference type="InterPro" id="IPR011044">
    <property type="entry name" value="Quino_amine_DH_bsu"/>
</dbReference>
<dbReference type="InterPro" id="IPR015943">
    <property type="entry name" value="WD40/YVTN_repeat-like_dom_sf"/>
</dbReference>
<accession>A0A9P8A5K2</accession>
<keyword evidence="2" id="KW-0812">Transmembrane</keyword>
<comment type="caution">
    <text evidence="3">The sequence shown here is derived from an EMBL/GenBank/DDBJ whole genome shotgun (WGS) entry which is preliminary data.</text>
</comment>